<dbReference type="RefSeq" id="WP_344778118.1">
    <property type="nucleotide sequence ID" value="NZ_BAABBX010000016.1"/>
</dbReference>
<dbReference type="PANTHER" id="PTHR43046:SF2">
    <property type="entry name" value="8-OXO-DGTP DIPHOSPHATASE-RELATED"/>
    <property type="match status" value="1"/>
</dbReference>
<evidence type="ECO:0000313" key="5">
    <source>
        <dbReference type="Proteomes" id="UP001500213"/>
    </source>
</evidence>
<dbReference type="Gene3D" id="3.90.79.10">
    <property type="entry name" value="Nucleoside Triphosphate Pyrophosphohydrolase"/>
    <property type="match status" value="1"/>
</dbReference>
<dbReference type="SUPFAM" id="SSF55811">
    <property type="entry name" value="Nudix"/>
    <property type="match status" value="1"/>
</dbReference>
<dbReference type="Proteomes" id="UP001500213">
    <property type="component" value="Unassembled WGS sequence"/>
</dbReference>
<dbReference type="EMBL" id="BAABBX010000016">
    <property type="protein sequence ID" value="GAA4194088.1"/>
    <property type="molecule type" value="Genomic_DNA"/>
</dbReference>
<proteinExistence type="predicted"/>
<dbReference type="PANTHER" id="PTHR43046">
    <property type="entry name" value="GDP-MANNOSE MANNOSYL HYDROLASE"/>
    <property type="match status" value="1"/>
</dbReference>
<accession>A0ABP8AZ78</accession>
<dbReference type="InterPro" id="IPR015797">
    <property type="entry name" value="NUDIX_hydrolase-like_dom_sf"/>
</dbReference>
<reference evidence="5" key="1">
    <citation type="journal article" date="2019" name="Int. J. Syst. Evol. Microbiol.">
        <title>The Global Catalogue of Microorganisms (GCM) 10K type strain sequencing project: providing services to taxonomists for standard genome sequencing and annotation.</title>
        <authorList>
            <consortium name="The Broad Institute Genomics Platform"/>
            <consortium name="The Broad Institute Genome Sequencing Center for Infectious Disease"/>
            <person name="Wu L."/>
            <person name="Ma J."/>
        </authorList>
    </citation>
    <scope>NUCLEOTIDE SEQUENCE [LARGE SCALE GENOMIC DNA]</scope>
    <source>
        <strain evidence="5">JCM 17593</strain>
    </source>
</reference>
<comment type="caution">
    <text evidence="4">The sequence shown here is derived from an EMBL/GenBank/DDBJ whole genome shotgun (WGS) entry which is preliminary data.</text>
</comment>
<gene>
    <name evidence="4" type="ORF">GCM10022288_28960</name>
</gene>
<organism evidence="4 5">
    <name type="scientific">Gryllotalpicola kribbensis</name>
    <dbReference type="NCBI Taxonomy" id="993084"/>
    <lineage>
        <taxon>Bacteria</taxon>
        <taxon>Bacillati</taxon>
        <taxon>Actinomycetota</taxon>
        <taxon>Actinomycetes</taxon>
        <taxon>Micrococcales</taxon>
        <taxon>Microbacteriaceae</taxon>
        <taxon>Gryllotalpicola</taxon>
    </lineage>
</organism>
<protein>
    <submittedName>
        <fullName evidence="4">NUDIX domain-containing protein</fullName>
    </submittedName>
</protein>
<comment type="cofactor">
    <cofactor evidence="1">
        <name>Mg(2+)</name>
        <dbReference type="ChEBI" id="CHEBI:18420"/>
    </cofactor>
</comment>
<keyword evidence="5" id="KW-1185">Reference proteome</keyword>
<evidence type="ECO:0000259" key="3">
    <source>
        <dbReference type="PROSITE" id="PS51462"/>
    </source>
</evidence>
<sequence>MADSNLIRVSAVVLRDDAGRVLTVRKRGTARFMLPGGKPEAGETAAETAVREAREELGVQLDPSLLTPLGVFHSAAANEPGHLLESAVFTHPPIAIAGPAAEIAELRWLDPAAELPGDLAPMLQFNVLPALAAG</sequence>
<name>A0ABP8AZ78_9MICO</name>
<evidence type="ECO:0000256" key="2">
    <source>
        <dbReference type="ARBA" id="ARBA00022801"/>
    </source>
</evidence>
<dbReference type="InterPro" id="IPR020084">
    <property type="entry name" value="NUDIX_hydrolase_CS"/>
</dbReference>
<evidence type="ECO:0000256" key="1">
    <source>
        <dbReference type="ARBA" id="ARBA00001946"/>
    </source>
</evidence>
<dbReference type="Pfam" id="PF00293">
    <property type="entry name" value="NUDIX"/>
    <property type="match status" value="1"/>
</dbReference>
<dbReference type="CDD" id="cd04690">
    <property type="entry name" value="NUDIX_Hydrolase"/>
    <property type="match status" value="1"/>
</dbReference>
<keyword evidence="2" id="KW-0378">Hydrolase</keyword>
<feature type="domain" description="Nudix hydrolase" evidence="3">
    <location>
        <begin position="5"/>
        <end position="133"/>
    </location>
</feature>
<dbReference type="InterPro" id="IPR000086">
    <property type="entry name" value="NUDIX_hydrolase_dom"/>
</dbReference>
<evidence type="ECO:0000313" key="4">
    <source>
        <dbReference type="EMBL" id="GAA4194088.1"/>
    </source>
</evidence>
<dbReference type="PROSITE" id="PS51462">
    <property type="entry name" value="NUDIX"/>
    <property type="match status" value="1"/>
</dbReference>
<dbReference type="PROSITE" id="PS00893">
    <property type="entry name" value="NUDIX_BOX"/>
    <property type="match status" value="1"/>
</dbReference>